<dbReference type="EMBL" id="JBHTAX010000001">
    <property type="protein sequence ID" value="MFC7189581.1"/>
    <property type="molecule type" value="Genomic_DNA"/>
</dbReference>
<gene>
    <name evidence="2" type="ORF">ACFQL7_06740</name>
</gene>
<reference evidence="2 3" key="1">
    <citation type="journal article" date="2019" name="Int. J. Syst. Evol. Microbiol.">
        <title>The Global Catalogue of Microorganisms (GCM) 10K type strain sequencing project: providing services to taxonomists for standard genome sequencing and annotation.</title>
        <authorList>
            <consortium name="The Broad Institute Genomics Platform"/>
            <consortium name="The Broad Institute Genome Sequencing Center for Infectious Disease"/>
            <person name="Wu L."/>
            <person name="Ma J."/>
        </authorList>
    </citation>
    <scope>NUCLEOTIDE SEQUENCE [LARGE SCALE GENOMIC DNA]</scope>
    <source>
        <strain evidence="2 3">RDMS1</strain>
    </source>
</reference>
<comment type="caution">
    <text evidence="2">The sequence shown here is derived from an EMBL/GenBank/DDBJ whole genome shotgun (WGS) entry which is preliminary data.</text>
</comment>
<dbReference type="EC" id="2.3.1.-" evidence="2"/>
<dbReference type="InterPro" id="IPR016181">
    <property type="entry name" value="Acyl_CoA_acyltransferase"/>
</dbReference>
<evidence type="ECO:0000259" key="1">
    <source>
        <dbReference type="Pfam" id="PF13480"/>
    </source>
</evidence>
<keyword evidence="2" id="KW-0808">Transferase</keyword>
<dbReference type="Pfam" id="PF13480">
    <property type="entry name" value="Acetyltransf_6"/>
    <property type="match status" value="1"/>
</dbReference>
<dbReference type="AlphaFoldDB" id="A0ABD5YNA1"/>
<keyword evidence="2" id="KW-0012">Acyltransferase</keyword>
<accession>A0ABD5YNA1</accession>
<name>A0ABD5YNA1_9EURY</name>
<dbReference type="PANTHER" id="PTHR36174:SF1">
    <property type="entry name" value="LIPID II:GLYCINE GLYCYLTRANSFERASE"/>
    <property type="match status" value="1"/>
</dbReference>
<dbReference type="PANTHER" id="PTHR36174">
    <property type="entry name" value="LIPID II:GLYCINE GLYCYLTRANSFERASE"/>
    <property type="match status" value="1"/>
</dbReference>
<dbReference type="GO" id="GO:0016746">
    <property type="term" value="F:acyltransferase activity"/>
    <property type="evidence" value="ECO:0007669"/>
    <property type="project" value="UniProtKB-KW"/>
</dbReference>
<dbReference type="SUPFAM" id="SSF55729">
    <property type="entry name" value="Acyl-CoA N-acyltransferases (Nat)"/>
    <property type="match status" value="1"/>
</dbReference>
<proteinExistence type="predicted"/>
<feature type="domain" description="BioF2-like acetyltransferase" evidence="1">
    <location>
        <begin position="160"/>
        <end position="302"/>
    </location>
</feature>
<dbReference type="Proteomes" id="UP001596417">
    <property type="component" value="Unassembled WGS sequence"/>
</dbReference>
<evidence type="ECO:0000313" key="3">
    <source>
        <dbReference type="Proteomes" id="UP001596417"/>
    </source>
</evidence>
<dbReference type="Gene3D" id="3.40.630.30">
    <property type="match status" value="1"/>
</dbReference>
<protein>
    <submittedName>
        <fullName evidence="2">GNAT family N-acetyltransferase</fullName>
        <ecNumber evidence="2">2.3.1.-</ecNumber>
    </submittedName>
</protein>
<keyword evidence="3" id="KW-1185">Reference proteome</keyword>
<organism evidence="2 3">
    <name type="scientific">Halocatena marina</name>
    <dbReference type="NCBI Taxonomy" id="2934937"/>
    <lineage>
        <taxon>Archaea</taxon>
        <taxon>Methanobacteriati</taxon>
        <taxon>Methanobacteriota</taxon>
        <taxon>Stenosarchaea group</taxon>
        <taxon>Halobacteria</taxon>
        <taxon>Halobacteriales</taxon>
        <taxon>Natronomonadaceae</taxon>
        <taxon>Halocatena</taxon>
    </lineage>
</organism>
<dbReference type="InterPro" id="IPR050644">
    <property type="entry name" value="PG_Glycine_Bridge_Synth"/>
</dbReference>
<sequence>MHIKTLTLSEWDDALPTTGYGWAHRPETLQVLDNYTRGELRLYGGFKGEQLIGLLPAVIRNELFAKAVISPPPGFGIPQMGPILMPTSPKQRKQEIVNRKFTSAILDHVAAHDLLTLFGMSCSTKYADPRPYLWAGFDVETRFTYQLPLDAITPECLLQSFSREARRGIRDAEDAGVTVTIQGVDGARDIYSAHKARRNEQGDNYPVSWEYIRDLVATLGDRIRVYVAETSDGEFASGITVVYSNDTGYSLQGGTRTDRQSGSANELLHWRIIEDILTDPALASIDRYDLGNANIESLAHYKSKYSAEPVPHYLIKSGRLMDLAQKAYELIAY</sequence>
<dbReference type="GeneID" id="76199142"/>
<dbReference type="RefSeq" id="WP_264554882.1">
    <property type="nucleotide sequence ID" value="NZ_CP109979.1"/>
</dbReference>
<evidence type="ECO:0000313" key="2">
    <source>
        <dbReference type="EMBL" id="MFC7189581.1"/>
    </source>
</evidence>
<dbReference type="InterPro" id="IPR038740">
    <property type="entry name" value="BioF2-like_GNAT_dom"/>
</dbReference>